<accession>A0A226CWH8</accession>
<keyword evidence="3" id="KW-1185">Reference proteome</keyword>
<protein>
    <submittedName>
        <fullName evidence="2">Uncharacterized protein</fullName>
    </submittedName>
</protein>
<dbReference type="EMBL" id="LNIX01000053">
    <property type="protein sequence ID" value="OXA37692.1"/>
    <property type="molecule type" value="Genomic_DNA"/>
</dbReference>
<gene>
    <name evidence="2" type="ORF">Fcan01_27510</name>
</gene>
<dbReference type="GO" id="GO:0003676">
    <property type="term" value="F:nucleic acid binding"/>
    <property type="evidence" value="ECO:0007669"/>
    <property type="project" value="InterPro"/>
</dbReference>
<dbReference type="AlphaFoldDB" id="A0A226CWH8"/>
<evidence type="ECO:0000256" key="1">
    <source>
        <dbReference type="SAM" id="MobiDB-lite"/>
    </source>
</evidence>
<dbReference type="Proteomes" id="UP000198287">
    <property type="component" value="Unassembled WGS sequence"/>
</dbReference>
<name>A0A226CWH8_FOLCA</name>
<reference evidence="2 3" key="1">
    <citation type="submission" date="2015-12" db="EMBL/GenBank/DDBJ databases">
        <title>The genome of Folsomia candida.</title>
        <authorList>
            <person name="Faddeeva A."/>
            <person name="Derks M.F."/>
            <person name="Anvar Y."/>
            <person name="Smit S."/>
            <person name="Van Straalen N."/>
            <person name="Roelofs D."/>
        </authorList>
    </citation>
    <scope>NUCLEOTIDE SEQUENCE [LARGE SCALE GENOMIC DNA]</scope>
    <source>
        <strain evidence="2 3">VU population</strain>
        <tissue evidence="2">Whole body</tissue>
    </source>
</reference>
<dbReference type="InterPro" id="IPR036397">
    <property type="entry name" value="RNaseH_sf"/>
</dbReference>
<organism evidence="2 3">
    <name type="scientific">Folsomia candida</name>
    <name type="common">Springtail</name>
    <dbReference type="NCBI Taxonomy" id="158441"/>
    <lineage>
        <taxon>Eukaryota</taxon>
        <taxon>Metazoa</taxon>
        <taxon>Ecdysozoa</taxon>
        <taxon>Arthropoda</taxon>
        <taxon>Hexapoda</taxon>
        <taxon>Collembola</taxon>
        <taxon>Entomobryomorpha</taxon>
        <taxon>Isotomoidea</taxon>
        <taxon>Isotomidae</taxon>
        <taxon>Proisotominae</taxon>
        <taxon>Folsomia</taxon>
    </lineage>
</organism>
<evidence type="ECO:0000313" key="3">
    <source>
        <dbReference type="Proteomes" id="UP000198287"/>
    </source>
</evidence>
<comment type="caution">
    <text evidence="2">The sequence shown here is derived from an EMBL/GenBank/DDBJ whole genome shotgun (WGS) entry which is preliminary data.</text>
</comment>
<proteinExistence type="predicted"/>
<evidence type="ECO:0000313" key="2">
    <source>
        <dbReference type="EMBL" id="OXA37692.1"/>
    </source>
</evidence>
<dbReference type="Gene3D" id="3.30.420.10">
    <property type="entry name" value="Ribonuclease H-like superfamily/Ribonuclease H"/>
    <property type="match status" value="1"/>
</dbReference>
<feature type="region of interest" description="Disordered" evidence="1">
    <location>
        <begin position="1"/>
        <end position="27"/>
    </location>
</feature>
<sequence length="200" mass="23355">MSRKGTKKREENSSYRGRNYVKEQNWGKTAYRRQRKQILTQKNIQDRLRFGETVRKTGYLRDDKRARQKRSHILFTDETWLEVSPKGNTQNQRYYTEDPTKISKILVPKYVIKVMVAGGFCAQGVKKLHMRSGGTVNVAYYKDKILPLQIYIQSMKEQTLFTQQQKFTFPQDVAPAHTAKVTTKFLTVWGKGVWPGNSPD</sequence>